<dbReference type="InterPro" id="IPR011010">
    <property type="entry name" value="DNA_brk_join_enz"/>
</dbReference>
<evidence type="ECO:0000256" key="1">
    <source>
        <dbReference type="ARBA" id="ARBA00008857"/>
    </source>
</evidence>
<name>A0A5C5RIR6_9ACTN</name>
<dbReference type="RefSeq" id="WP_146437217.1">
    <property type="nucleotide sequence ID" value="NZ_VIGV01000010.1"/>
</dbReference>
<evidence type="ECO:0000256" key="4">
    <source>
        <dbReference type="PROSITE-ProRule" id="PRU01248"/>
    </source>
</evidence>
<evidence type="ECO:0000259" key="5">
    <source>
        <dbReference type="PROSITE" id="PS51898"/>
    </source>
</evidence>
<dbReference type="GO" id="GO:0006310">
    <property type="term" value="P:DNA recombination"/>
    <property type="evidence" value="ECO:0007669"/>
    <property type="project" value="UniProtKB-KW"/>
</dbReference>
<dbReference type="InterPro" id="IPR010998">
    <property type="entry name" value="Integrase_recombinase_N"/>
</dbReference>
<comment type="similarity">
    <text evidence="1">Belongs to the 'phage' integrase family.</text>
</comment>
<dbReference type="InterPro" id="IPR028259">
    <property type="entry name" value="AP2-like_int_N"/>
</dbReference>
<dbReference type="InterPro" id="IPR053876">
    <property type="entry name" value="Phage_int_M"/>
</dbReference>
<dbReference type="AlphaFoldDB" id="A0A5C5RIR6"/>
<dbReference type="InterPro" id="IPR044068">
    <property type="entry name" value="CB"/>
</dbReference>
<gene>
    <name evidence="7" type="ORF">FK268_19955</name>
</gene>
<dbReference type="Gene3D" id="1.10.443.10">
    <property type="entry name" value="Intergrase catalytic core"/>
    <property type="match status" value="1"/>
</dbReference>
<evidence type="ECO:0000256" key="2">
    <source>
        <dbReference type="ARBA" id="ARBA00023125"/>
    </source>
</evidence>
<evidence type="ECO:0000313" key="8">
    <source>
        <dbReference type="Proteomes" id="UP000319792"/>
    </source>
</evidence>
<feature type="domain" description="Core-binding (CB)" evidence="6">
    <location>
        <begin position="62"/>
        <end position="143"/>
    </location>
</feature>
<proteinExistence type="inferred from homology"/>
<dbReference type="SUPFAM" id="SSF56349">
    <property type="entry name" value="DNA breaking-rejoining enzymes"/>
    <property type="match status" value="1"/>
</dbReference>
<dbReference type="GO" id="GO:0003677">
    <property type="term" value="F:DNA binding"/>
    <property type="evidence" value="ECO:0007669"/>
    <property type="project" value="UniProtKB-UniRule"/>
</dbReference>
<dbReference type="Pfam" id="PF14657">
    <property type="entry name" value="Arm-DNA-bind_4"/>
    <property type="match status" value="1"/>
</dbReference>
<comment type="caution">
    <text evidence="7">The sequence shown here is derived from an EMBL/GenBank/DDBJ whole genome shotgun (WGS) entry which is preliminary data.</text>
</comment>
<dbReference type="EMBL" id="VIGV01000010">
    <property type="protein sequence ID" value="TWS22283.1"/>
    <property type="molecule type" value="Genomic_DNA"/>
</dbReference>
<evidence type="ECO:0000256" key="3">
    <source>
        <dbReference type="ARBA" id="ARBA00023172"/>
    </source>
</evidence>
<protein>
    <submittedName>
        <fullName evidence="7">Tyrosine-type recombinase/integrase</fullName>
    </submittedName>
</protein>
<accession>A0A5C5RIR6</accession>
<dbReference type="InterPro" id="IPR050090">
    <property type="entry name" value="Tyrosine_recombinase_XerCD"/>
</dbReference>
<dbReference type="GO" id="GO:0015074">
    <property type="term" value="P:DNA integration"/>
    <property type="evidence" value="ECO:0007669"/>
    <property type="project" value="InterPro"/>
</dbReference>
<evidence type="ECO:0000313" key="7">
    <source>
        <dbReference type="EMBL" id="TWS22283.1"/>
    </source>
</evidence>
<dbReference type="PANTHER" id="PTHR30349:SF64">
    <property type="entry name" value="PROPHAGE INTEGRASE INTD-RELATED"/>
    <property type="match status" value="1"/>
</dbReference>
<dbReference type="Gene3D" id="1.10.150.130">
    <property type="match status" value="1"/>
</dbReference>
<reference evidence="7 8" key="2">
    <citation type="submission" date="2019-08" db="EMBL/GenBank/DDBJ databases">
        <title>Tsukamurella conjunctivitidis sp. nov., Tsukamurella assacharolytica sp. nov. and Tsukamurella sputae sp. nov. isolated from patients with conjunctivitis, bacteraemia (lymphoma) and respiratory infection (sputum) in Hong Kong.</title>
        <authorList>
            <person name="Fok K.M.N."/>
            <person name="Fong J.Y.H."/>
        </authorList>
    </citation>
    <scope>NUCLEOTIDE SEQUENCE [LARGE SCALE GENOMIC DNA]</scope>
    <source>
        <strain evidence="7 8">HKU70</strain>
    </source>
</reference>
<sequence>MATIEPYDTRSGRRYRVRYRTPDHRQTDKRGFATKRDAQQWLAEQQVAAAKGTYVAPAAGRLLLRDAASAWIADQHQVSPSTLSRYRGIAEGTITTRFGHLPLGKITRPLVRGWIAELVDSGTPAETVHKQVGVLRRILAQAVEDGRLAVNPANGVKLPAITPTEMRFLTLEELRALATAAEDDAPAIWTLGVCGLRLGELVGLRHGDIDRSAGVLHIVRSVTVVDSKHHVGPPKGGKRRTVPLPPFIAAQLPLNPDDEALVFPAPGGGFIRHGNWRTRVFDVAVSAAGLDEELHPHELRHTAASLAIRSGANIKAVQAMLGHARASITLDRYGHLYPADVDGISSALQTMLTAECGQDVGTGRKEPIPE</sequence>
<reference evidence="7 8" key="1">
    <citation type="submission" date="2019-06" db="EMBL/GenBank/DDBJ databases">
        <authorList>
            <person name="Teng J.L.L."/>
            <person name="Lee H.H."/>
            <person name="Lau S.K.P."/>
            <person name="Woo P.C.Y."/>
        </authorList>
    </citation>
    <scope>NUCLEOTIDE SEQUENCE [LARGE SCALE GENOMIC DNA]</scope>
    <source>
        <strain evidence="7 8">HKU70</strain>
    </source>
</reference>
<feature type="domain" description="Tyr recombinase" evidence="5">
    <location>
        <begin position="164"/>
        <end position="346"/>
    </location>
</feature>
<dbReference type="InterPro" id="IPR002104">
    <property type="entry name" value="Integrase_catalytic"/>
</dbReference>
<dbReference type="InterPro" id="IPR013762">
    <property type="entry name" value="Integrase-like_cat_sf"/>
</dbReference>
<dbReference type="CDD" id="cd01189">
    <property type="entry name" value="INT_ICEBs1_C_like"/>
    <property type="match status" value="1"/>
</dbReference>
<keyword evidence="8" id="KW-1185">Reference proteome</keyword>
<dbReference type="PROSITE" id="PS51898">
    <property type="entry name" value="TYR_RECOMBINASE"/>
    <property type="match status" value="1"/>
</dbReference>
<evidence type="ECO:0000259" key="6">
    <source>
        <dbReference type="PROSITE" id="PS51900"/>
    </source>
</evidence>
<dbReference type="Pfam" id="PF22022">
    <property type="entry name" value="Phage_int_M"/>
    <property type="match status" value="1"/>
</dbReference>
<dbReference type="OrthoDB" id="1822491at2"/>
<keyword evidence="2 4" id="KW-0238">DNA-binding</keyword>
<dbReference type="Pfam" id="PF00589">
    <property type="entry name" value="Phage_integrase"/>
    <property type="match status" value="1"/>
</dbReference>
<dbReference type="PROSITE" id="PS51900">
    <property type="entry name" value="CB"/>
    <property type="match status" value="1"/>
</dbReference>
<dbReference type="Proteomes" id="UP000319792">
    <property type="component" value="Unassembled WGS sequence"/>
</dbReference>
<dbReference type="PANTHER" id="PTHR30349">
    <property type="entry name" value="PHAGE INTEGRASE-RELATED"/>
    <property type="match status" value="1"/>
</dbReference>
<keyword evidence="3" id="KW-0233">DNA recombination</keyword>
<organism evidence="7 8">
    <name type="scientific">Tsukamurella sputi</name>
    <dbReference type="NCBI Taxonomy" id="2591848"/>
    <lineage>
        <taxon>Bacteria</taxon>
        <taxon>Bacillati</taxon>
        <taxon>Actinomycetota</taxon>
        <taxon>Actinomycetes</taxon>
        <taxon>Mycobacteriales</taxon>
        <taxon>Tsukamurellaceae</taxon>
        <taxon>Tsukamurella</taxon>
    </lineage>
</organism>